<accession>A0A4Z1E6H7</accession>
<reference evidence="2 3" key="1">
    <citation type="submission" date="2018-11" db="EMBL/GenBank/DDBJ databases">
        <title>Complete genome sequencing of the Actinobacteria Serinibacter sp. K3-2.</title>
        <authorList>
            <person name="Rakitin A.L."/>
            <person name="Beletsky A.V."/>
            <person name="Mardanov A.V."/>
            <person name="Ravin N.V."/>
            <person name="Gromova A.S."/>
            <person name="Filippova S.N."/>
            <person name="Gal'Chenko V.F."/>
        </authorList>
    </citation>
    <scope>NUCLEOTIDE SEQUENCE [LARGE SCALE GENOMIC DNA]</scope>
    <source>
        <strain evidence="2 3">K3-2</strain>
    </source>
</reference>
<name>A0A4Z1E6H7_9MICO</name>
<gene>
    <name evidence="2" type="ORF">SERN_0961</name>
</gene>
<protein>
    <submittedName>
        <fullName evidence="2">Uncharacterized protein</fullName>
    </submittedName>
</protein>
<evidence type="ECO:0000313" key="3">
    <source>
        <dbReference type="Proteomes" id="UP000297318"/>
    </source>
</evidence>
<keyword evidence="3" id="KW-1185">Reference proteome</keyword>
<feature type="region of interest" description="Disordered" evidence="1">
    <location>
        <begin position="279"/>
        <end position="330"/>
    </location>
</feature>
<feature type="compositionally biased region" description="Low complexity" evidence="1">
    <location>
        <begin position="321"/>
        <end position="330"/>
    </location>
</feature>
<organism evidence="2 3">
    <name type="scientific">Serinibacter arcticus</name>
    <dbReference type="NCBI Taxonomy" id="1655435"/>
    <lineage>
        <taxon>Bacteria</taxon>
        <taxon>Bacillati</taxon>
        <taxon>Actinomycetota</taxon>
        <taxon>Actinomycetes</taxon>
        <taxon>Micrococcales</taxon>
        <taxon>Beutenbergiaceae</taxon>
        <taxon>Serinibacter</taxon>
    </lineage>
</organism>
<evidence type="ECO:0000313" key="2">
    <source>
        <dbReference type="EMBL" id="TGO06769.1"/>
    </source>
</evidence>
<sequence length="330" mass="34792">MVPPLSIGAAVNWQGTPDRNTDYATSLAAALADPLEQSRATGALVIGYGPDGPGRAYSLAQELDTYLPVAQVMTVDLNHQAVSILDEGRWSDPEPVADATDFALRLDRVAPAADRDAMIQRYAPLPQPTYSVATPAQRAAIQDTLPSQRVAMVVERLDAIAAPRSDVGPGPRAAAAHAIVSDKTVRDGVITQSVDRTDRTEALLQLYRGAPQAYRGDLATVAGVTDYLTNQGSASATAILEHADRTGPNAGLAELTRTAIDAGVPPERMKTDPARIQAAVERADENHRAQQRRAAGSPTNPRAAVQQPPTGTDGPRRPRPAADTGPGVSR</sequence>
<dbReference type="Proteomes" id="UP000297318">
    <property type="component" value="Unassembled WGS sequence"/>
</dbReference>
<dbReference type="EMBL" id="RHPJ01000001">
    <property type="protein sequence ID" value="TGO06769.1"/>
    <property type="molecule type" value="Genomic_DNA"/>
</dbReference>
<comment type="caution">
    <text evidence="2">The sequence shown here is derived from an EMBL/GenBank/DDBJ whole genome shotgun (WGS) entry which is preliminary data.</text>
</comment>
<evidence type="ECO:0000256" key="1">
    <source>
        <dbReference type="SAM" id="MobiDB-lite"/>
    </source>
</evidence>
<proteinExistence type="predicted"/>
<dbReference type="AlphaFoldDB" id="A0A4Z1E6H7"/>